<protein>
    <submittedName>
        <fullName evidence="4">Serine-pyruvate aminotransferase/archaeal aspartate aminotransferase</fullName>
    </submittedName>
</protein>
<dbReference type="PANTHER" id="PTHR21152:SF40">
    <property type="entry name" value="ALANINE--GLYOXYLATE AMINOTRANSFERASE"/>
    <property type="match status" value="1"/>
</dbReference>
<dbReference type="InterPro" id="IPR015424">
    <property type="entry name" value="PyrdxlP-dep_Trfase"/>
</dbReference>
<dbReference type="GO" id="GO:0016747">
    <property type="term" value="F:acyltransferase activity, transferring groups other than amino-acyl groups"/>
    <property type="evidence" value="ECO:0007669"/>
    <property type="project" value="InterPro"/>
</dbReference>
<dbReference type="InterPro" id="IPR016181">
    <property type="entry name" value="Acyl_CoA_acyltransferase"/>
</dbReference>
<gene>
    <name evidence="4" type="ORF">DPCES_1337</name>
</gene>
<keyword evidence="2" id="KW-0663">Pyridoxal phosphate</keyword>
<evidence type="ECO:0000256" key="1">
    <source>
        <dbReference type="ARBA" id="ARBA00001933"/>
    </source>
</evidence>
<dbReference type="InterPro" id="IPR000182">
    <property type="entry name" value="GNAT_dom"/>
</dbReference>
<accession>A0A098AX56</accession>
<dbReference type="PANTHER" id="PTHR21152">
    <property type="entry name" value="AMINOTRANSFERASE CLASS V"/>
    <property type="match status" value="1"/>
</dbReference>
<dbReference type="RefSeq" id="WP_015944001.1">
    <property type="nucleotide sequence ID" value="NZ_JAYFNZ010000003.1"/>
</dbReference>
<keyword evidence="4" id="KW-0670">Pyruvate</keyword>
<evidence type="ECO:0000259" key="3">
    <source>
        <dbReference type="PROSITE" id="PS51186"/>
    </source>
</evidence>
<name>A0A098AX56_DESHA</name>
<evidence type="ECO:0000256" key="2">
    <source>
        <dbReference type="ARBA" id="ARBA00022898"/>
    </source>
</evidence>
<dbReference type="InterPro" id="IPR000192">
    <property type="entry name" value="Aminotrans_V_dom"/>
</dbReference>
<dbReference type="EMBL" id="LK996017">
    <property type="protein sequence ID" value="CDX01224.1"/>
    <property type="molecule type" value="Genomic_DNA"/>
</dbReference>
<feature type="domain" description="N-acetyltransferase" evidence="3">
    <location>
        <begin position="8"/>
        <end position="169"/>
    </location>
</feature>
<dbReference type="AlphaFoldDB" id="A0A098AX56"/>
<proteinExistence type="predicted"/>
<dbReference type="SUPFAM" id="SSF53383">
    <property type="entry name" value="PLP-dependent transferases"/>
    <property type="match status" value="1"/>
</dbReference>
<dbReference type="InterPro" id="IPR015422">
    <property type="entry name" value="PyrdxlP-dep_Trfase_small"/>
</dbReference>
<dbReference type="Gene3D" id="3.90.1150.10">
    <property type="entry name" value="Aspartate Aminotransferase, domain 1"/>
    <property type="match status" value="1"/>
</dbReference>
<keyword evidence="4" id="KW-0032">Aminotransferase</keyword>
<evidence type="ECO:0000313" key="4">
    <source>
        <dbReference type="EMBL" id="CDX01224.1"/>
    </source>
</evidence>
<dbReference type="GO" id="GO:0008453">
    <property type="term" value="F:alanine-glyoxylate transaminase activity"/>
    <property type="evidence" value="ECO:0007669"/>
    <property type="project" value="TreeGrafter"/>
</dbReference>
<reference evidence="4" key="1">
    <citation type="submission" date="2014-07" db="EMBL/GenBank/DDBJ databases">
        <authorList>
            <person name="Hornung V.Bastian."/>
        </authorList>
    </citation>
    <scope>NUCLEOTIDE SEQUENCE</scope>
    <source>
        <strain evidence="4">PCE-S</strain>
    </source>
</reference>
<dbReference type="PATRIC" id="fig|49338.4.peg.1445"/>
<dbReference type="Gene3D" id="3.40.640.10">
    <property type="entry name" value="Type I PLP-dependent aspartate aminotransferase-like (Major domain)"/>
    <property type="match status" value="1"/>
</dbReference>
<sequence length="541" mass="61241">MASTDLSFKIAAAEEEFEQIHRLNYKTFVKEIPQHEVNSQERLVDPFHQENTYCIALHRGKLMGMLACRDKRPFSIDRKLADLDSYLPPYSSICEIRLLAVEKEVRGTRVLLGLMSLLFEHCQKKGYDLAVISGTVRQLKLYNHLGFKPFGPLVGTAAASYQPMYMTREQMSQKLIELFKAFQSKDGRRDSVNFLPGPVKLRREVQEALGRPPRSHRSEEFLAVMARIKEQLAQWLKVHYVQILLGSGTLANDVVGAYLRTALGQKKGLVLSNGEFGNRLLDQARRAGLNFEDYSIPWGKGFDYEDIEKHLSKGEGSIQWLWAVHLETSTGVLNDLPRLKALCHRQRIPLAVDCVSSIGAVPVDLSGVYLATGVSGKALCSYPGLSFVFYNQALEGGRLPRYMDLGLYQQSEGVPFTQSSNLIYALEQALHYAAERELCINQRQGEWLRAKLQELGFQVLALPEDAAPNILTLVLPREVPSLECGELLEEEGYVLSYRSAYLFQRNWVQICLMGEYEPEQIYAFPEMLAECMKKCGLRKGK</sequence>
<dbReference type="Gene3D" id="3.40.630.30">
    <property type="match status" value="1"/>
</dbReference>
<dbReference type="InterPro" id="IPR015421">
    <property type="entry name" value="PyrdxlP-dep_Trfase_major"/>
</dbReference>
<dbReference type="Pfam" id="PF00266">
    <property type="entry name" value="Aminotran_5"/>
    <property type="match status" value="1"/>
</dbReference>
<dbReference type="InterPro" id="IPR054597">
    <property type="entry name" value="FeeM_cat"/>
</dbReference>
<organism evidence="4">
    <name type="scientific">Desulfitobacterium hafniense</name>
    <name type="common">Desulfitobacterium frappieri</name>
    <dbReference type="NCBI Taxonomy" id="49338"/>
    <lineage>
        <taxon>Bacteria</taxon>
        <taxon>Bacillati</taxon>
        <taxon>Bacillota</taxon>
        <taxon>Clostridia</taxon>
        <taxon>Eubacteriales</taxon>
        <taxon>Desulfitobacteriaceae</taxon>
        <taxon>Desulfitobacterium</taxon>
    </lineage>
</organism>
<dbReference type="GO" id="GO:0019265">
    <property type="term" value="P:glycine biosynthetic process, by transamination of glyoxylate"/>
    <property type="evidence" value="ECO:0007669"/>
    <property type="project" value="TreeGrafter"/>
</dbReference>
<dbReference type="GO" id="GO:0004760">
    <property type="term" value="F:L-serine-pyruvate transaminase activity"/>
    <property type="evidence" value="ECO:0007669"/>
    <property type="project" value="TreeGrafter"/>
</dbReference>
<dbReference type="PROSITE" id="PS51186">
    <property type="entry name" value="GNAT"/>
    <property type="match status" value="1"/>
</dbReference>
<dbReference type="SUPFAM" id="SSF55729">
    <property type="entry name" value="Acyl-CoA N-acyltransferases (Nat)"/>
    <property type="match status" value="1"/>
</dbReference>
<dbReference type="Pfam" id="PF21926">
    <property type="entry name" value="FeeM"/>
    <property type="match status" value="1"/>
</dbReference>
<comment type="cofactor">
    <cofactor evidence="1">
        <name>pyridoxal 5'-phosphate</name>
        <dbReference type="ChEBI" id="CHEBI:597326"/>
    </cofactor>
</comment>
<keyword evidence="4" id="KW-0808">Transferase</keyword>